<evidence type="ECO:0000313" key="2">
    <source>
        <dbReference type="Proteomes" id="UP000253383"/>
    </source>
</evidence>
<keyword evidence="2" id="KW-1185">Reference proteome</keyword>
<dbReference type="RefSeq" id="WP_114408573.1">
    <property type="nucleotide sequence ID" value="NZ_QOWE01000022.1"/>
</dbReference>
<evidence type="ECO:0000313" key="1">
    <source>
        <dbReference type="EMBL" id="RCR67086.1"/>
    </source>
</evidence>
<protein>
    <submittedName>
        <fullName evidence="1">Uncharacterized protein</fullName>
    </submittedName>
</protein>
<dbReference type="AlphaFoldDB" id="A0A368JJ52"/>
<gene>
    <name evidence="1" type="ORF">DUE52_23815</name>
</gene>
<dbReference type="OrthoDB" id="935128at2"/>
<dbReference type="EMBL" id="QOWE01000022">
    <property type="protein sequence ID" value="RCR67086.1"/>
    <property type="molecule type" value="Genomic_DNA"/>
</dbReference>
<sequence>MTKRIDSAPLAAIRLALKDQAITLQPVMNQVSALPIDADLEYYFVPADYMKFYQPYHRPGQPLKNLKLINYERPAISLSFYFKHKYKIKRDIDPQEVMRHVKEHRDSLLNKSLTSVLSIGEQKELQETDDLLRQIRDNPEAYQYCFSNYHHYYKYWYCSYRYFEDEDKTQAASGTEHLLKHTERLEGNRIERMNIIFVDPYYITRQVPQDNKLIDRELDTYPTRIRQGTITLYVRKL</sequence>
<name>A0A368JJ52_9BACT</name>
<proteinExistence type="predicted"/>
<dbReference type="Proteomes" id="UP000253383">
    <property type="component" value="Unassembled WGS sequence"/>
</dbReference>
<comment type="caution">
    <text evidence="1">The sequence shown here is derived from an EMBL/GenBank/DDBJ whole genome shotgun (WGS) entry which is preliminary data.</text>
</comment>
<accession>A0A368JJ52</accession>
<organism evidence="1 2">
    <name type="scientific">Larkinella punicea</name>
    <dbReference type="NCBI Taxonomy" id="2315727"/>
    <lineage>
        <taxon>Bacteria</taxon>
        <taxon>Pseudomonadati</taxon>
        <taxon>Bacteroidota</taxon>
        <taxon>Cytophagia</taxon>
        <taxon>Cytophagales</taxon>
        <taxon>Spirosomataceae</taxon>
        <taxon>Larkinella</taxon>
    </lineage>
</organism>
<reference evidence="1 2" key="1">
    <citation type="submission" date="2018-07" db="EMBL/GenBank/DDBJ databases">
        <title>Genome analysis of Larkinella rosea.</title>
        <authorList>
            <person name="Zhou Z."/>
            <person name="Wang G."/>
        </authorList>
    </citation>
    <scope>NUCLEOTIDE SEQUENCE [LARGE SCALE GENOMIC DNA]</scope>
    <source>
        <strain evidence="2">zzj9</strain>
    </source>
</reference>